<keyword evidence="4" id="KW-0812">Transmembrane</keyword>
<keyword evidence="10" id="KW-0472">Membrane</keyword>
<dbReference type="PANTHER" id="PTHR23284">
    <property type="entry name" value="PROLACTIN REGULATORY ELEMENT BINDING PROTEIN"/>
    <property type="match status" value="1"/>
</dbReference>
<evidence type="ECO:0000256" key="3">
    <source>
        <dbReference type="ARBA" id="ARBA00022574"/>
    </source>
</evidence>
<evidence type="ECO:0000256" key="4">
    <source>
        <dbReference type="ARBA" id="ARBA00022692"/>
    </source>
</evidence>
<comment type="subcellular location">
    <subcellularLocation>
        <location evidence="1">Endoplasmic reticulum membrane</location>
        <topology evidence="1">Single-pass membrane protein</topology>
    </subcellularLocation>
</comment>
<gene>
    <name evidence="11" type="ORF">C5167_001228</name>
</gene>
<dbReference type="Gramene" id="RZC77073">
    <property type="protein sequence ID" value="RZC77073"/>
    <property type="gene ID" value="C5167_001228"/>
</dbReference>
<keyword evidence="3" id="KW-0853">WD repeat</keyword>
<accession>A0A4Y7KUQ9</accession>
<dbReference type="Proteomes" id="UP000316621">
    <property type="component" value="Chromosome 9"/>
</dbReference>
<evidence type="ECO:0000256" key="5">
    <source>
        <dbReference type="ARBA" id="ARBA00022737"/>
    </source>
</evidence>
<sequence>MIQDVEEFFTQYNPDTMELMKPMDMFQMLKILTRVLTKVTVVLDNQHHQQEDGYLRVFKWPIMALIIDKADAHPTLKDLDFSLDGRFLVSLGGGPCRIWDVETTTIVASLLRENRSVNGNCSQILHVTIMRDRGGSIVSFDTSSWTRVSSKHVVPDPISAFSVSPDGELLAIGTIQGGVWLYKSNNTRVTSI</sequence>
<feature type="non-terminal residue" evidence="11">
    <location>
        <position position="192"/>
    </location>
</feature>
<name>A0A4Y7KUQ9_PAPSO</name>
<evidence type="ECO:0000256" key="6">
    <source>
        <dbReference type="ARBA" id="ARBA00022824"/>
    </source>
</evidence>
<dbReference type="InterPro" id="IPR015943">
    <property type="entry name" value="WD40/YVTN_repeat-like_dom_sf"/>
</dbReference>
<keyword evidence="5" id="KW-0677">Repeat</keyword>
<dbReference type="SUPFAM" id="SSF50978">
    <property type="entry name" value="WD40 repeat-like"/>
    <property type="match status" value="1"/>
</dbReference>
<keyword evidence="6" id="KW-0256">Endoplasmic reticulum</keyword>
<reference evidence="11 12" key="1">
    <citation type="journal article" date="2018" name="Science">
        <title>The opium poppy genome and morphinan production.</title>
        <authorList>
            <person name="Guo L."/>
            <person name="Winzer T."/>
            <person name="Yang X."/>
            <person name="Li Y."/>
            <person name="Ning Z."/>
            <person name="He Z."/>
            <person name="Teodor R."/>
            <person name="Lu Y."/>
            <person name="Bowser T.A."/>
            <person name="Graham I.A."/>
            <person name="Ye K."/>
        </authorList>
    </citation>
    <scope>NUCLEOTIDE SEQUENCE [LARGE SCALE GENOMIC DNA]</scope>
    <source>
        <strain evidence="12">cv. HN1</strain>
        <tissue evidence="11">Leaves</tissue>
    </source>
</reference>
<keyword evidence="9" id="KW-1133">Transmembrane helix</keyword>
<evidence type="ECO:0000256" key="7">
    <source>
        <dbReference type="ARBA" id="ARBA00022892"/>
    </source>
</evidence>
<dbReference type="Gene3D" id="2.130.10.10">
    <property type="entry name" value="YVTN repeat-like/Quinoprotein amine dehydrogenase"/>
    <property type="match status" value="1"/>
</dbReference>
<evidence type="ECO:0000313" key="11">
    <source>
        <dbReference type="EMBL" id="RZC77073.1"/>
    </source>
</evidence>
<evidence type="ECO:0000256" key="8">
    <source>
        <dbReference type="ARBA" id="ARBA00022927"/>
    </source>
</evidence>
<keyword evidence="12" id="KW-1185">Reference proteome</keyword>
<evidence type="ECO:0000313" key="12">
    <source>
        <dbReference type="Proteomes" id="UP000316621"/>
    </source>
</evidence>
<dbReference type="GO" id="GO:0003400">
    <property type="term" value="P:regulation of COPII vesicle coating"/>
    <property type="evidence" value="ECO:0007669"/>
    <property type="project" value="TreeGrafter"/>
</dbReference>
<keyword evidence="7" id="KW-0931">ER-Golgi transport</keyword>
<evidence type="ECO:0000256" key="10">
    <source>
        <dbReference type="ARBA" id="ARBA00023136"/>
    </source>
</evidence>
<keyword evidence="8" id="KW-0653">Protein transport</keyword>
<dbReference type="AlphaFoldDB" id="A0A4Y7KUQ9"/>
<protein>
    <submittedName>
        <fullName evidence="11">Uncharacterized protein</fullName>
    </submittedName>
</protein>
<evidence type="ECO:0000256" key="1">
    <source>
        <dbReference type="ARBA" id="ARBA00004389"/>
    </source>
</evidence>
<organism evidence="11 12">
    <name type="scientific">Papaver somniferum</name>
    <name type="common">Opium poppy</name>
    <dbReference type="NCBI Taxonomy" id="3469"/>
    <lineage>
        <taxon>Eukaryota</taxon>
        <taxon>Viridiplantae</taxon>
        <taxon>Streptophyta</taxon>
        <taxon>Embryophyta</taxon>
        <taxon>Tracheophyta</taxon>
        <taxon>Spermatophyta</taxon>
        <taxon>Magnoliopsida</taxon>
        <taxon>Ranunculales</taxon>
        <taxon>Papaveraceae</taxon>
        <taxon>Papaveroideae</taxon>
        <taxon>Papaver</taxon>
    </lineage>
</organism>
<dbReference type="GO" id="GO:0006888">
    <property type="term" value="P:endoplasmic reticulum to Golgi vesicle-mediated transport"/>
    <property type="evidence" value="ECO:0007669"/>
    <property type="project" value="TreeGrafter"/>
</dbReference>
<dbReference type="InterPro" id="IPR036322">
    <property type="entry name" value="WD40_repeat_dom_sf"/>
</dbReference>
<dbReference type="GO" id="GO:0015031">
    <property type="term" value="P:protein transport"/>
    <property type="evidence" value="ECO:0007669"/>
    <property type="project" value="UniProtKB-KW"/>
</dbReference>
<keyword evidence="2" id="KW-0813">Transport</keyword>
<evidence type="ECO:0000256" key="9">
    <source>
        <dbReference type="ARBA" id="ARBA00022989"/>
    </source>
</evidence>
<evidence type="ECO:0000256" key="2">
    <source>
        <dbReference type="ARBA" id="ARBA00022448"/>
    </source>
</evidence>
<dbReference type="GO" id="GO:0005085">
    <property type="term" value="F:guanyl-nucleotide exchange factor activity"/>
    <property type="evidence" value="ECO:0007669"/>
    <property type="project" value="InterPro"/>
</dbReference>
<dbReference type="STRING" id="3469.A0A4Y7KUQ9"/>
<dbReference type="PANTHER" id="PTHR23284:SF0">
    <property type="entry name" value="PROLACTIN REGULATORY ELEMENT-BINDING PROTEIN"/>
    <property type="match status" value="1"/>
</dbReference>
<dbReference type="EMBL" id="CM010723">
    <property type="protein sequence ID" value="RZC77073.1"/>
    <property type="molecule type" value="Genomic_DNA"/>
</dbReference>
<dbReference type="InterPro" id="IPR045260">
    <property type="entry name" value="Sec12-like"/>
</dbReference>
<dbReference type="GO" id="GO:0005789">
    <property type="term" value="C:endoplasmic reticulum membrane"/>
    <property type="evidence" value="ECO:0007669"/>
    <property type="project" value="UniProtKB-SubCell"/>
</dbReference>
<proteinExistence type="predicted"/>